<gene>
    <name evidence="1" type="ORF">LCGC14_2680500</name>
</gene>
<proteinExistence type="predicted"/>
<comment type="caution">
    <text evidence="1">The sequence shown here is derived from an EMBL/GenBank/DDBJ whole genome shotgun (WGS) entry which is preliminary data.</text>
</comment>
<sequence length="88" mass="9111">MTVQTGDPLLCGVGYAAVGTGAPRVAMKKLTGTTGSSEGNNITIAHGLTISKIIGVQVLVTTTSGNRIPPVFTSVNEHEYDFFVDGDD</sequence>
<evidence type="ECO:0000313" key="1">
    <source>
        <dbReference type="EMBL" id="KKK94671.1"/>
    </source>
</evidence>
<dbReference type="AlphaFoldDB" id="A0A0F9CD74"/>
<dbReference type="EMBL" id="LAZR01047243">
    <property type="protein sequence ID" value="KKK94671.1"/>
    <property type="molecule type" value="Genomic_DNA"/>
</dbReference>
<accession>A0A0F9CD74</accession>
<organism evidence="1">
    <name type="scientific">marine sediment metagenome</name>
    <dbReference type="NCBI Taxonomy" id="412755"/>
    <lineage>
        <taxon>unclassified sequences</taxon>
        <taxon>metagenomes</taxon>
        <taxon>ecological metagenomes</taxon>
    </lineage>
</organism>
<name>A0A0F9CD74_9ZZZZ</name>
<feature type="non-terminal residue" evidence="1">
    <location>
        <position position="88"/>
    </location>
</feature>
<reference evidence="1" key="1">
    <citation type="journal article" date="2015" name="Nature">
        <title>Complex archaea that bridge the gap between prokaryotes and eukaryotes.</title>
        <authorList>
            <person name="Spang A."/>
            <person name="Saw J.H."/>
            <person name="Jorgensen S.L."/>
            <person name="Zaremba-Niedzwiedzka K."/>
            <person name="Martijn J."/>
            <person name="Lind A.E."/>
            <person name="van Eijk R."/>
            <person name="Schleper C."/>
            <person name="Guy L."/>
            <person name="Ettema T.J."/>
        </authorList>
    </citation>
    <scope>NUCLEOTIDE SEQUENCE</scope>
</reference>
<protein>
    <submittedName>
        <fullName evidence="1">Uncharacterized protein</fullName>
    </submittedName>
</protein>